<dbReference type="InterPro" id="IPR010992">
    <property type="entry name" value="IHF-like_DNA-bd_dom_sf"/>
</dbReference>
<dbReference type="GO" id="GO:0030527">
    <property type="term" value="F:structural constituent of chromatin"/>
    <property type="evidence" value="ECO:0007669"/>
    <property type="project" value="InterPro"/>
</dbReference>
<dbReference type="InterPro" id="IPR000119">
    <property type="entry name" value="Hist_DNA-bd"/>
</dbReference>
<comment type="caution">
    <text evidence="4">The sequence shown here is derived from an EMBL/GenBank/DDBJ whole genome shotgun (WGS) entry which is preliminary data.</text>
</comment>
<accession>A0A1F5EVW1</accession>
<evidence type="ECO:0000256" key="3">
    <source>
        <dbReference type="RuleBase" id="RU003939"/>
    </source>
</evidence>
<dbReference type="PROSITE" id="PS00045">
    <property type="entry name" value="HISTONE_LIKE"/>
    <property type="match status" value="1"/>
</dbReference>
<evidence type="ECO:0000256" key="2">
    <source>
        <dbReference type="ARBA" id="ARBA00023125"/>
    </source>
</evidence>
<sequence length="93" mass="10282">MAKYDKKWLGELVTNHIGGTKKQGQEVVDLVFDNIAKAMTKGEQVKVAGFGAFKVSRRAAREGINPRTGEKIQIPAKVAPKFRAAKQLKEMVK</sequence>
<evidence type="ECO:0000256" key="1">
    <source>
        <dbReference type="ARBA" id="ARBA00023067"/>
    </source>
</evidence>
<dbReference type="GO" id="GO:0030261">
    <property type="term" value="P:chromosome condensation"/>
    <property type="evidence" value="ECO:0007669"/>
    <property type="project" value="UniProtKB-KW"/>
</dbReference>
<reference evidence="4 5" key="1">
    <citation type="journal article" date="2016" name="Nat. Commun.">
        <title>Thousands of microbial genomes shed light on interconnected biogeochemical processes in an aquifer system.</title>
        <authorList>
            <person name="Anantharaman K."/>
            <person name="Brown C.T."/>
            <person name="Hug L.A."/>
            <person name="Sharon I."/>
            <person name="Castelle C.J."/>
            <person name="Probst A.J."/>
            <person name="Thomas B.C."/>
            <person name="Singh A."/>
            <person name="Wilkins M.J."/>
            <person name="Karaoz U."/>
            <person name="Brodie E.L."/>
            <person name="Williams K.H."/>
            <person name="Hubbard S.S."/>
            <person name="Banfield J.F."/>
        </authorList>
    </citation>
    <scope>NUCLEOTIDE SEQUENCE [LARGE SCALE GENOMIC DNA]</scope>
</reference>
<comment type="similarity">
    <text evidence="3">Belongs to the bacterial histone-like protein family.</text>
</comment>
<evidence type="ECO:0000313" key="5">
    <source>
        <dbReference type="Proteomes" id="UP000177390"/>
    </source>
</evidence>
<dbReference type="SUPFAM" id="SSF47729">
    <property type="entry name" value="IHF-like DNA-binding proteins"/>
    <property type="match status" value="1"/>
</dbReference>
<dbReference type="InterPro" id="IPR020816">
    <property type="entry name" value="Histone-like_DNA-bd_CS"/>
</dbReference>
<dbReference type="Pfam" id="PF00216">
    <property type="entry name" value="Bac_DNA_binding"/>
    <property type="match status" value="1"/>
</dbReference>
<protein>
    <recommendedName>
        <fullName evidence="6">DNA-binding protein HU</fullName>
    </recommendedName>
</protein>
<dbReference type="GO" id="GO:0003677">
    <property type="term" value="F:DNA binding"/>
    <property type="evidence" value="ECO:0007669"/>
    <property type="project" value="UniProtKB-KW"/>
</dbReference>
<dbReference type="CDD" id="cd13831">
    <property type="entry name" value="HU"/>
    <property type="match status" value="1"/>
</dbReference>
<dbReference type="Gene3D" id="4.10.520.10">
    <property type="entry name" value="IHF-like DNA-binding proteins"/>
    <property type="match status" value="1"/>
</dbReference>
<organism evidence="4 5">
    <name type="scientific">Candidatus Collierbacteria bacterium RIFCSPHIGHO2_02_FULL_49_10</name>
    <dbReference type="NCBI Taxonomy" id="1817723"/>
    <lineage>
        <taxon>Bacteria</taxon>
        <taxon>Candidatus Collieribacteriota</taxon>
    </lineage>
</organism>
<dbReference type="EMBL" id="MFAH01000024">
    <property type="protein sequence ID" value="OGD71512.1"/>
    <property type="molecule type" value="Genomic_DNA"/>
</dbReference>
<dbReference type="PRINTS" id="PR01727">
    <property type="entry name" value="DNABINDINGHU"/>
</dbReference>
<keyword evidence="1" id="KW-0226">DNA condensation</keyword>
<name>A0A1F5EVW1_9BACT</name>
<dbReference type="AlphaFoldDB" id="A0A1F5EVW1"/>
<proteinExistence type="inferred from homology"/>
<keyword evidence="2" id="KW-0238">DNA-binding</keyword>
<evidence type="ECO:0000313" key="4">
    <source>
        <dbReference type="EMBL" id="OGD71512.1"/>
    </source>
</evidence>
<dbReference type="PANTHER" id="PTHR33175:SF3">
    <property type="entry name" value="DNA-BINDING PROTEIN HU-BETA"/>
    <property type="match status" value="1"/>
</dbReference>
<dbReference type="Proteomes" id="UP000177390">
    <property type="component" value="Unassembled WGS sequence"/>
</dbReference>
<dbReference type="PANTHER" id="PTHR33175">
    <property type="entry name" value="DNA-BINDING PROTEIN HU"/>
    <property type="match status" value="1"/>
</dbReference>
<evidence type="ECO:0008006" key="6">
    <source>
        <dbReference type="Google" id="ProtNLM"/>
    </source>
</evidence>
<gene>
    <name evidence="4" type="ORF">A3D09_02260</name>
</gene>
<dbReference type="SMART" id="SM00411">
    <property type="entry name" value="BHL"/>
    <property type="match status" value="1"/>
</dbReference>